<evidence type="ECO:0000256" key="3">
    <source>
        <dbReference type="ARBA" id="ARBA00023125"/>
    </source>
</evidence>
<dbReference type="Pfam" id="PF13977">
    <property type="entry name" value="TetR_C_6"/>
    <property type="match status" value="1"/>
</dbReference>
<dbReference type="SUPFAM" id="SSF46689">
    <property type="entry name" value="Homeodomain-like"/>
    <property type="match status" value="1"/>
</dbReference>
<gene>
    <name evidence="7" type="ORF">P5G52_01225</name>
</gene>
<dbReference type="InterPro" id="IPR009057">
    <property type="entry name" value="Homeodomain-like_sf"/>
</dbReference>
<comment type="caution">
    <text evidence="7">The sequence shown here is derived from an EMBL/GenBank/DDBJ whole genome shotgun (WGS) entry which is preliminary data.</text>
</comment>
<dbReference type="InterPro" id="IPR036271">
    <property type="entry name" value="Tet_transcr_reg_TetR-rel_C_sf"/>
</dbReference>
<evidence type="ECO:0000313" key="7">
    <source>
        <dbReference type="EMBL" id="MDN4609480.1"/>
    </source>
</evidence>
<dbReference type="EMBL" id="JAROCG010000001">
    <property type="protein sequence ID" value="MDN4609480.1"/>
    <property type="molecule type" value="Genomic_DNA"/>
</dbReference>
<name>A0ABT8JWE9_9MICC</name>
<evidence type="ECO:0000259" key="6">
    <source>
        <dbReference type="PROSITE" id="PS50977"/>
    </source>
</evidence>
<keyword evidence="4" id="KW-0804">Transcription</keyword>
<dbReference type="InterPro" id="IPR039538">
    <property type="entry name" value="BetI_C"/>
</dbReference>
<dbReference type="Proteomes" id="UP001174209">
    <property type="component" value="Unassembled WGS sequence"/>
</dbReference>
<dbReference type="SUPFAM" id="SSF48498">
    <property type="entry name" value="Tetracyclin repressor-like, C-terminal domain"/>
    <property type="match status" value="1"/>
</dbReference>
<evidence type="ECO:0000256" key="4">
    <source>
        <dbReference type="ARBA" id="ARBA00023163"/>
    </source>
</evidence>
<keyword evidence="2" id="KW-0805">Transcription regulation</keyword>
<dbReference type="PANTHER" id="PTHR30055">
    <property type="entry name" value="HTH-TYPE TRANSCRIPTIONAL REGULATOR RUTR"/>
    <property type="match status" value="1"/>
</dbReference>
<protein>
    <submittedName>
        <fullName evidence="7">TetR/AcrR family transcriptional regulator</fullName>
    </submittedName>
</protein>
<sequence>MARPRNQTKRRDELISAAAQAVLQHGAAGMKLADIAQEAGLTSASVLYYYPDVRDLFSAVFEHGSLEYCLRREEHVAGVPSPTEKLDECIRSGVPRPGATEEASRILYELMPVVLRNQAAASQYATFIERQTALYEAILEEGQAAGEFQLVATSKELARNFVALEDGYGINVLTGAITADEEEEALIRYARISTRAAISA</sequence>
<dbReference type="InterPro" id="IPR050109">
    <property type="entry name" value="HTH-type_TetR-like_transc_reg"/>
</dbReference>
<evidence type="ECO:0000256" key="2">
    <source>
        <dbReference type="ARBA" id="ARBA00023015"/>
    </source>
</evidence>
<keyword evidence="8" id="KW-1185">Reference proteome</keyword>
<proteinExistence type="predicted"/>
<keyword evidence="1" id="KW-0678">Repressor</keyword>
<dbReference type="PANTHER" id="PTHR30055:SF234">
    <property type="entry name" value="HTH-TYPE TRANSCRIPTIONAL REGULATOR BETI"/>
    <property type="match status" value="1"/>
</dbReference>
<organism evidence="7 8">
    <name type="scientific">Arthrobacter burdickii</name>
    <dbReference type="NCBI Taxonomy" id="3035920"/>
    <lineage>
        <taxon>Bacteria</taxon>
        <taxon>Bacillati</taxon>
        <taxon>Actinomycetota</taxon>
        <taxon>Actinomycetes</taxon>
        <taxon>Micrococcales</taxon>
        <taxon>Micrococcaceae</taxon>
        <taxon>Arthrobacter</taxon>
    </lineage>
</organism>
<dbReference type="Gene3D" id="1.10.357.10">
    <property type="entry name" value="Tetracycline Repressor, domain 2"/>
    <property type="match status" value="1"/>
</dbReference>
<feature type="domain" description="HTH tetR-type" evidence="6">
    <location>
        <begin position="8"/>
        <end position="68"/>
    </location>
</feature>
<accession>A0ABT8JWE9</accession>
<keyword evidence="3 5" id="KW-0238">DNA-binding</keyword>
<dbReference type="InterPro" id="IPR001647">
    <property type="entry name" value="HTH_TetR"/>
</dbReference>
<evidence type="ECO:0000256" key="5">
    <source>
        <dbReference type="PROSITE-ProRule" id="PRU00335"/>
    </source>
</evidence>
<dbReference type="PROSITE" id="PS50977">
    <property type="entry name" value="HTH_TETR_2"/>
    <property type="match status" value="1"/>
</dbReference>
<dbReference type="Pfam" id="PF00440">
    <property type="entry name" value="TetR_N"/>
    <property type="match status" value="1"/>
</dbReference>
<feature type="DNA-binding region" description="H-T-H motif" evidence="5">
    <location>
        <begin position="31"/>
        <end position="50"/>
    </location>
</feature>
<dbReference type="RefSeq" id="WP_301224169.1">
    <property type="nucleotide sequence ID" value="NZ_JAROCG010000001.1"/>
</dbReference>
<evidence type="ECO:0000313" key="8">
    <source>
        <dbReference type="Proteomes" id="UP001174209"/>
    </source>
</evidence>
<reference evidence="7" key="1">
    <citation type="submission" date="2023-06" db="EMBL/GenBank/DDBJ databases">
        <title>MT1 and MT2 Draft Genomes of Novel Species.</title>
        <authorList>
            <person name="Venkateswaran K."/>
        </authorList>
    </citation>
    <scope>NUCLEOTIDE SEQUENCE</scope>
    <source>
        <strain evidence="7">IIF3SC-B10</strain>
    </source>
</reference>
<evidence type="ECO:0000256" key="1">
    <source>
        <dbReference type="ARBA" id="ARBA00022491"/>
    </source>
</evidence>